<reference evidence="1" key="1">
    <citation type="submission" date="2023-06" db="EMBL/GenBank/DDBJ databases">
        <title>Complete and circular genome of Acidithiobacillus ferrianus DSM 107098.</title>
        <authorList>
            <person name="Norris P.R."/>
            <person name="Falagan C."/>
            <person name="Moya-Beltran A."/>
            <person name="Castro M."/>
            <person name="Quatrini R."/>
            <person name="Johnson D.B."/>
        </authorList>
    </citation>
    <scope>NUCLEOTIDE SEQUENCE</scope>
    <source>
        <strain evidence="1">MG</strain>
    </source>
</reference>
<keyword evidence="2" id="KW-1185">Reference proteome</keyword>
<accession>A0ACD5H9L9</accession>
<gene>
    <name evidence="1" type="ORF">GL267_005660</name>
</gene>
<dbReference type="Proteomes" id="UP000470022">
    <property type="component" value="Chromosome"/>
</dbReference>
<dbReference type="EMBL" id="CP127523">
    <property type="protein sequence ID" value="XRI70176.1"/>
    <property type="molecule type" value="Genomic_DNA"/>
</dbReference>
<sequence>MPPWAWRMGGVVAEGRPPACAIQVLGRPMESLPDGLFIPPDALEVFLEDFSGPLELLLWLIRRNRMDIRDIPVAEVTRQYLRYLHEARRRNLELAAEYLLMAAWLAEIKARMLLPAPVAAEDEDLDPRLELARRLEALALVQGQTAALNALPQAGRDFWVVRPVAHHALPPTLPQVALTDVVHGWRQLLLDPPRKPLPVHTLTSAHMGLRQRMVVLLRICRRKSRPCLLAELLPPLADRLALAVSLLAILELLRQQALALVEHESGGWRVAVMNERTGGSG</sequence>
<name>A0ACD5H9L9_9PROT</name>
<evidence type="ECO:0000313" key="2">
    <source>
        <dbReference type="Proteomes" id="UP000470022"/>
    </source>
</evidence>
<protein>
    <submittedName>
        <fullName evidence="1">ScpA family protein</fullName>
    </submittedName>
</protein>
<proteinExistence type="predicted"/>
<organism evidence="1 2">
    <name type="scientific">Acidithiobacillus ferrianus</name>
    <dbReference type="NCBI Taxonomy" id="2678518"/>
    <lineage>
        <taxon>Bacteria</taxon>
        <taxon>Pseudomonadati</taxon>
        <taxon>Pseudomonadota</taxon>
        <taxon>Acidithiobacillia</taxon>
        <taxon>Acidithiobacillales</taxon>
        <taxon>Acidithiobacillaceae</taxon>
        <taxon>Acidithiobacillus</taxon>
    </lineage>
</organism>
<evidence type="ECO:0000313" key="1">
    <source>
        <dbReference type="EMBL" id="XRI70176.1"/>
    </source>
</evidence>